<dbReference type="NCBIfam" id="NF007825">
    <property type="entry name" value="PRK10534.1"/>
    <property type="match status" value="1"/>
</dbReference>
<dbReference type="Pfam" id="PF01212">
    <property type="entry name" value="Beta_elim_lyase"/>
    <property type="match status" value="1"/>
</dbReference>
<dbReference type="Proteomes" id="UP000192220">
    <property type="component" value="Unplaced"/>
</dbReference>
<dbReference type="FunFam" id="3.40.640.10:FF:000030">
    <property type="entry name" value="Low-specificity L-threonine aldolase"/>
    <property type="match status" value="1"/>
</dbReference>
<dbReference type="AlphaFoldDB" id="A0A2I4B4B4"/>
<dbReference type="InParanoid" id="A0A2I4B4B4"/>
<evidence type="ECO:0000256" key="1">
    <source>
        <dbReference type="ARBA" id="ARBA00001933"/>
    </source>
</evidence>
<dbReference type="FunFam" id="3.90.1150.10:FF:000041">
    <property type="entry name" value="Low-specificity L-threonine aldolase"/>
    <property type="match status" value="1"/>
</dbReference>
<dbReference type="STRING" id="52670.A0A2I4B4B4"/>
<dbReference type="CTD" id="71776"/>
<keyword evidence="3" id="KW-0663">Pyridoxal phosphate</keyword>
<dbReference type="InterPro" id="IPR023603">
    <property type="entry name" value="Low_specificity_L-TA-like"/>
</dbReference>
<accession>A0A2I4B4B4</accession>
<dbReference type="Gene3D" id="3.40.640.10">
    <property type="entry name" value="Type I PLP-dependent aspartate aminotransferase-like (Major domain)"/>
    <property type="match status" value="1"/>
</dbReference>
<dbReference type="RefSeq" id="XP_013862566.1">
    <property type="nucleotide sequence ID" value="XM_014007112.1"/>
</dbReference>
<dbReference type="PIRSF" id="PIRSF017617">
    <property type="entry name" value="Thr_aldolase"/>
    <property type="match status" value="1"/>
</dbReference>
<dbReference type="GO" id="GO:0006545">
    <property type="term" value="P:glycine biosynthetic process"/>
    <property type="evidence" value="ECO:0007669"/>
    <property type="project" value="TreeGrafter"/>
</dbReference>
<protein>
    <submittedName>
        <fullName evidence="8">Threonine aldolase 1</fullName>
    </submittedName>
</protein>
<dbReference type="GO" id="GO:0008732">
    <property type="term" value="F:L-allo-threonine aldolase activity"/>
    <property type="evidence" value="ECO:0007669"/>
    <property type="project" value="TreeGrafter"/>
</dbReference>
<dbReference type="OrthoDB" id="10261951at2759"/>
<keyword evidence="7" id="KW-1185">Reference proteome</keyword>
<dbReference type="GO" id="GO:0006567">
    <property type="term" value="P:L-threonine catabolic process"/>
    <property type="evidence" value="ECO:0007669"/>
    <property type="project" value="TreeGrafter"/>
</dbReference>
<evidence type="ECO:0000256" key="4">
    <source>
        <dbReference type="ARBA" id="ARBA00023239"/>
    </source>
</evidence>
<dbReference type="NCBIfam" id="NF041359">
    <property type="entry name" value="GntG_guanitoxin"/>
    <property type="match status" value="1"/>
</dbReference>
<dbReference type="PANTHER" id="PTHR48097">
    <property type="entry name" value="L-THREONINE ALDOLASE-RELATED"/>
    <property type="match status" value="1"/>
</dbReference>
<evidence type="ECO:0000256" key="5">
    <source>
        <dbReference type="PIRSR" id="PIRSR017617-1"/>
    </source>
</evidence>
<evidence type="ECO:0000256" key="2">
    <source>
        <dbReference type="ARBA" id="ARBA00006966"/>
    </source>
</evidence>
<dbReference type="Gene3D" id="3.90.1150.10">
    <property type="entry name" value="Aspartate Aminotransferase, domain 1"/>
    <property type="match status" value="1"/>
</dbReference>
<evidence type="ECO:0000313" key="8">
    <source>
        <dbReference type="RefSeq" id="XP_013862566.1"/>
    </source>
</evidence>
<dbReference type="PANTHER" id="PTHR48097:SF9">
    <property type="entry name" value="L-THREONINE ALDOLASE"/>
    <property type="match status" value="1"/>
</dbReference>
<name>A0A2I4B4B4_AUSLI</name>
<proteinExistence type="inferred from homology"/>
<gene>
    <name evidence="8" type="primary">tha1</name>
</gene>
<dbReference type="InterPro" id="IPR001597">
    <property type="entry name" value="ArAA_b-elim_lyase/Thr_aldolase"/>
</dbReference>
<evidence type="ECO:0000313" key="7">
    <source>
        <dbReference type="Proteomes" id="UP000192220"/>
    </source>
</evidence>
<feature type="domain" description="Aromatic amino acid beta-eliminating lyase/threonine aldolase" evidence="6">
    <location>
        <begin position="67"/>
        <end position="353"/>
    </location>
</feature>
<dbReference type="InterPro" id="IPR015422">
    <property type="entry name" value="PyrdxlP-dep_Trfase_small"/>
</dbReference>
<dbReference type="FunCoup" id="A0A2I4B4B4">
    <property type="interactions" value="244"/>
</dbReference>
<dbReference type="KEGG" id="alim:106516647"/>
<evidence type="ECO:0000259" key="6">
    <source>
        <dbReference type="Pfam" id="PF01212"/>
    </source>
</evidence>
<dbReference type="GO" id="GO:0005829">
    <property type="term" value="C:cytosol"/>
    <property type="evidence" value="ECO:0007669"/>
    <property type="project" value="TreeGrafter"/>
</dbReference>
<dbReference type="SUPFAM" id="SSF53383">
    <property type="entry name" value="PLP-dependent transferases"/>
    <property type="match status" value="1"/>
</dbReference>
<reference evidence="8" key="1">
    <citation type="submission" date="2025-08" db="UniProtKB">
        <authorList>
            <consortium name="RefSeq"/>
        </authorList>
    </citation>
    <scope>IDENTIFICATION</scope>
    <source>
        <strain evidence="8">Quisiro</strain>
        <tissue evidence="8">Liver</tissue>
    </source>
</reference>
<dbReference type="InterPro" id="IPR015424">
    <property type="entry name" value="PyrdxlP-dep_Trfase"/>
</dbReference>
<comment type="similarity">
    <text evidence="2">Belongs to the threonine aldolase family.</text>
</comment>
<feature type="modified residue" description="N6-(pyridoxal phosphate)lysine" evidence="5">
    <location>
        <position position="267"/>
    </location>
</feature>
<sequence length="435" mass="47074">MSLKTFSRLLFRFSLNPSGIASKRPLCERHEAAAAVPLGRGSARGYYNVGKPRYPSPGGAPHLRVVDLRSDTVTKPGPGMRQAMAEAEVGDDVMGEDPTVNNLQKTAAEMFGMEAALFVPSGTMSNLIAVMVHCRERGDEMIVGDLSHLHIYEQGGSAQLAGVHAATVATRLDGTFDLKQLESKIRHGYPDPHYPRSRLICVENTHNIQGGRVLPLHFLQDVRALADQHGLSVHMDGARVMNAAVAQGVPVSAILQHTHTVSVCLSKGLGAPVGSVLAGPQDFISRAVRCRKALGGGMRQAGVIAAAGKLALQEMVGRLVEDHRNAKTFAQALLSCHPLFAVDMAAVETNILRFRIEDSALSPQEFCARMAQVGEGEETALGQGVRVLMYPHFENSVRAVWHLGISPEDTQLAIQKMQFVASQYLKEKKQEQVKT</sequence>
<organism evidence="7 8">
    <name type="scientific">Austrofundulus limnaeus</name>
    <name type="common">Annual killifish</name>
    <dbReference type="NCBI Taxonomy" id="52670"/>
    <lineage>
        <taxon>Eukaryota</taxon>
        <taxon>Metazoa</taxon>
        <taxon>Chordata</taxon>
        <taxon>Craniata</taxon>
        <taxon>Vertebrata</taxon>
        <taxon>Euteleostomi</taxon>
        <taxon>Actinopterygii</taxon>
        <taxon>Neopterygii</taxon>
        <taxon>Teleostei</taxon>
        <taxon>Neoteleostei</taxon>
        <taxon>Acanthomorphata</taxon>
        <taxon>Ovalentaria</taxon>
        <taxon>Atherinomorphae</taxon>
        <taxon>Cyprinodontiformes</taxon>
        <taxon>Rivulidae</taxon>
        <taxon>Austrofundulus</taxon>
    </lineage>
</organism>
<comment type="cofactor">
    <cofactor evidence="1">
        <name>pyridoxal 5'-phosphate</name>
        <dbReference type="ChEBI" id="CHEBI:597326"/>
    </cofactor>
</comment>
<keyword evidence="4" id="KW-0456">Lyase</keyword>
<evidence type="ECO:0000256" key="3">
    <source>
        <dbReference type="ARBA" id="ARBA00022898"/>
    </source>
</evidence>
<dbReference type="InterPro" id="IPR015421">
    <property type="entry name" value="PyrdxlP-dep_Trfase_major"/>
</dbReference>